<dbReference type="EMBL" id="BMNA01000001">
    <property type="protein sequence ID" value="GGL86655.1"/>
    <property type="molecule type" value="Genomic_DNA"/>
</dbReference>
<evidence type="ECO:0000256" key="1">
    <source>
        <dbReference type="ARBA" id="ARBA00022801"/>
    </source>
</evidence>
<evidence type="ECO:0000313" key="5">
    <source>
        <dbReference type="Proteomes" id="UP000655208"/>
    </source>
</evidence>
<sequence length="404" mass="40783">MPMHLDGARTPVDGSGPAAAVRAVLAVDGGPPGAVVASAGGRGGAGTDWCADGFADLGGDGRPAVPMDLSVRTDLGSVTKVVGTTTALMVLVDRGEVGLDDRAGRYLPALATTPVGAARISDLLQHRAGLWEWWPLYLEDGPPLSTAAGLPLRYRSGAARHYSDLGFMVLGAVVAAVAGCPLGEAVARLVTGPLGLTTTTAGAPAPGGPVAASSAGDVVEREMVATGRPYPVTPTAAAPLGGWRRHVLVGEVNDGNAFHAWGARPGTGVTAGHAGLFSTVSDLVAVGAAWLDSLCGDGPLGRDTVRAFFTAGPDPTQALGLRVWPGGPAGPVLGHTGFPGVAVGVVPRLHRTVVLVTNRLHGRPTPVPTEQLWQRALAAVLPGRDGPDGPVAEDTARNGVRRCG</sequence>
<dbReference type="GO" id="GO:0016787">
    <property type="term" value="F:hydrolase activity"/>
    <property type="evidence" value="ECO:0007669"/>
    <property type="project" value="UniProtKB-KW"/>
</dbReference>
<dbReference type="Pfam" id="PF00144">
    <property type="entry name" value="Beta-lactamase"/>
    <property type="match status" value="1"/>
</dbReference>
<gene>
    <name evidence="4" type="ORF">GCM10011594_02830</name>
</gene>
<evidence type="ECO:0000313" key="4">
    <source>
        <dbReference type="EMBL" id="GGL86655.1"/>
    </source>
</evidence>
<evidence type="ECO:0000256" key="2">
    <source>
        <dbReference type="SAM" id="MobiDB-lite"/>
    </source>
</evidence>
<dbReference type="PANTHER" id="PTHR43283:SF11">
    <property type="entry name" value="BETA-LACTAMASE-RELATED DOMAIN-CONTAINING PROTEIN"/>
    <property type="match status" value="1"/>
</dbReference>
<dbReference type="Proteomes" id="UP000655208">
    <property type="component" value="Unassembled WGS sequence"/>
</dbReference>
<organism evidence="4 5">
    <name type="scientific">Nakamurella endophytica</name>
    <dbReference type="NCBI Taxonomy" id="1748367"/>
    <lineage>
        <taxon>Bacteria</taxon>
        <taxon>Bacillati</taxon>
        <taxon>Actinomycetota</taxon>
        <taxon>Actinomycetes</taxon>
        <taxon>Nakamurellales</taxon>
        <taxon>Nakamurellaceae</taxon>
        <taxon>Nakamurella</taxon>
    </lineage>
</organism>
<dbReference type="InterPro" id="IPR050789">
    <property type="entry name" value="Diverse_Enzym_Activities"/>
</dbReference>
<dbReference type="PANTHER" id="PTHR43283">
    <property type="entry name" value="BETA-LACTAMASE-RELATED"/>
    <property type="match status" value="1"/>
</dbReference>
<dbReference type="AlphaFoldDB" id="A0A917WA12"/>
<keyword evidence="1" id="KW-0378">Hydrolase</keyword>
<proteinExistence type="predicted"/>
<dbReference type="Gene3D" id="3.40.710.10">
    <property type="entry name" value="DD-peptidase/beta-lactamase superfamily"/>
    <property type="match status" value="1"/>
</dbReference>
<reference evidence="4" key="1">
    <citation type="journal article" date="2014" name="Int. J. Syst. Evol. Microbiol.">
        <title>Complete genome sequence of Corynebacterium casei LMG S-19264T (=DSM 44701T), isolated from a smear-ripened cheese.</title>
        <authorList>
            <consortium name="US DOE Joint Genome Institute (JGI-PGF)"/>
            <person name="Walter F."/>
            <person name="Albersmeier A."/>
            <person name="Kalinowski J."/>
            <person name="Ruckert C."/>
        </authorList>
    </citation>
    <scope>NUCLEOTIDE SEQUENCE</scope>
    <source>
        <strain evidence="4">CGMCC 4.7308</strain>
    </source>
</reference>
<feature type="region of interest" description="Disordered" evidence="2">
    <location>
        <begin position="384"/>
        <end position="404"/>
    </location>
</feature>
<reference evidence="4" key="2">
    <citation type="submission" date="2020-09" db="EMBL/GenBank/DDBJ databases">
        <authorList>
            <person name="Sun Q."/>
            <person name="Zhou Y."/>
        </authorList>
    </citation>
    <scope>NUCLEOTIDE SEQUENCE</scope>
    <source>
        <strain evidence="4">CGMCC 4.7308</strain>
    </source>
</reference>
<protein>
    <recommendedName>
        <fullName evidence="3">Beta-lactamase-related domain-containing protein</fullName>
    </recommendedName>
</protein>
<evidence type="ECO:0000259" key="3">
    <source>
        <dbReference type="Pfam" id="PF00144"/>
    </source>
</evidence>
<accession>A0A917WA12</accession>
<comment type="caution">
    <text evidence="4">The sequence shown here is derived from an EMBL/GenBank/DDBJ whole genome shotgun (WGS) entry which is preliminary data.</text>
</comment>
<dbReference type="InterPro" id="IPR001466">
    <property type="entry name" value="Beta-lactam-related"/>
</dbReference>
<dbReference type="SUPFAM" id="SSF56601">
    <property type="entry name" value="beta-lactamase/transpeptidase-like"/>
    <property type="match status" value="1"/>
</dbReference>
<name>A0A917WA12_9ACTN</name>
<keyword evidence="5" id="KW-1185">Reference proteome</keyword>
<dbReference type="InterPro" id="IPR012338">
    <property type="entry name" value="Beta-lactam/transpept-like"/>
</dbReference>
<feature type="domain" description="Beta-lactamase-related" evidence="3">
    <location>
        <begin position="31"/>
        <end position="364"/>
    </location>
</feature>